<comment type="caution">
    <text evidence="2">The sequence shown here is derived from an EMBL/GenBank/DDBJ whole genome shotgun (WGS) entry which is preliminary data.</text>
</comment>
<organism evidence="2 3">
    <name type="scientific">Penstemon davidsonii</name>
    <dbReference type="NCBI Taxonomy" id="160366"/>
    <lineage>
        <taxon>Eukaryota</taxon>
        <taxon>Viridiplantae</taxon>
        <taxon>Streptophyta</taxon>
        <taxon>Embryophyta</taxon>
        <taxon>Tracheophyta</taxon>
        <taxon>Spermatophyta</taxon>
        <taxon>Magnoliopsida</taxon>
        <taxon>eudicotyledons</taxon>
        <taxon>Gunneridae</taxon>
        <taxon>Pentapetalae</taxon>
        <taxon>asterids</taxon>
        <taxon>lamiids</taxon>
        <taxon>Lamiales</taxon>
        <taxon>Plantaginaceae</taxon>
        <taxon>Cheloneae</taxon>
        <taxon>Penstemon</taxon>
    </lineage>
</organism>
<evidence type="ECO:0000313" key="3">
    <source>
        <dbReference type="Proteomes" id="UP001291926"/>
    </source>
</evidence>
<evidence type="ECO:0000313" key="2">
    <source>
        <dbReference type="EMBL" id="KAK4478355.1"/>
    </source>
</evidence>
<protein>
    <submittedName>
        <fullName evidence="2">Uncharacterized protein</fullName>
    </submittedName>
</protein>
<reference evidence="2 3" key="1">
    <citation type="journal article" date="2023" name="bioRxiv">
        <title>Genome report: Whole genome sequence and annotation of Penstemon davidsonii.</title>
        <authorList>
            <person name="Ostevik K.L."/>
            <person name="Alabady M."/>
            <person name="Zhang M."/>
            <person name="Rausher M.D."/>
        </authorList>
    </citation>
    <scope>NUCLEOTIDE SEQUENCE [LARGE SCALE GENOMIC DNA]</scope>
    <source>
        <strain evidence="2">DNT005</strain>
        <tissue evidence="2">Whole leaf</tissue>
    </source>
</reference>
<feature type="region of interest" description="Disordered" evidence="1">
    <location>
        <begin position="1"/>
        <end position="26"/>
    </location>
</feature>
<proteinExistence type="predicted"/>
<evidence type="ECO:0000256" key="1">
    <source>
        <dbReference type="SAM" id="MobiDB-lite"/>
    </source>
</evidence>
<feature type="compositionally biased region" description="Basic and acidic residues" evidence="1">
    <location>
        <begin position="8"/>
        <end position="26"/>
    </location>
</feature>
<sequence>MFFSGDSSTRKRVDLGGRSSKERDRKKLLEQARLERNQRLWLRQQNTAALNIQECELEGTGTGTGTGCNVYKESEFAKAAAF</sequence>
<keyword evidence="3" id="KW-1185">Reference proteome</keyword>
<gene>
    <name evidence="2" type="ORF">RD792_017645</name>
</gene>
<dbReference type="EMBL" id="JAYDYQ010002688">
    <property type="protein sequence ID" value="KAK4478355.1"/>
    <property type="molecule type" value="Genomic_DNA"/>
</dbReference>
<name>A0ABR0CN61_9LAMI</name>
<accession>A0ABR0CN61</accession>
<dbReference type="Proteomes" id="UP001291926">
    <property type="component" value="Unassembled WGS sequence"/>
</dbReference>